<dbReference type="Gene3D" id="2.180.10.10">
    <property type="entry name" value="RHS repeat-associated core"/>
    <property type="match status" value="2"/>
</dbReference>
<evidence type="ECO:0000313" key="5">
    <source>
        <dbReference type="EMBL" id="PZV77581.1"/>
    </source>
</evidence>
<evidence type="ECO:0000256" key="1">
    <source>
        <dbReference type="SAM" id="MobiDB-lite"/>
    </source>
</evidence>
<reference evidence="5 6" key="1">
    <citation type="submission" date="2018-06" db="EMBL/GenBank/DDBJ databases">
        <title>Genomic Encyclopedia of Archaeal and Bacterial Type Strains, Phase II (KMG-II): from individual species to whole genera.</title>
        <authorList>
            <person name="Goeker M."/>
        </authorList>
    </citation>
    <scope>NUCLEOTIDE SEQUENCE [LARGE SCALE GENOMIC DNA]</scope>
    <source>
        <strain evidence="5 6">T4</strain>
    </source>
</reference>
<dbReference type="Pfam" id="PF20041">
    <property type="entry name" value="DUF6443"/>
    <property type="match status" value="1"/>
</dbReference>
<feature type="domain" description="Ig-like" evidence="3">
    <location>
        <begin position="33"/>
        <end position="106"/>
    </location>
</feature>
<dbReference type="InterPro" id="IPR011055">
    <property type="entry name" value="Dup_hybrid_motif"/>
</dbReference>
<protein>
    <submittedName>
        <fullName evidence="5">RHS repeat-associated protein</fullName>
    </submittedName>
</protein>
<dbReference type="RefSeq" id="WP_220084355.1">
    <property type="nucleotide sequence ID" value="NZ_QKTX01000020.1"/>
</dbReference>
<dbReference type="InterPro" id="IPR044023">
    <property type="entry name" value="Ig_7"/>
</dbReference>
<feature type="signal peptide" evidence="2">
    <location>
        <begin position="1"/>
        <end position="19"/>
    </location>
</feature>
<gene>
    <name evidence="5" type="ORF">CLV31_12049</name>
</gene>
<dbReference type="NCBIfam" id="TIGR03696">
    <property type="entry name" value="Rhs_assc_core"/>
    <property type="match status" value="1"/>
</dbReference>
<evidence type="ECO:0000313" key="6">
    <source>
        <dbReference type="Proteomes" id="UP000248917"/>
    </source>
</evidence>
<evidence type="ECO:0000256" key="2">
    <source>
        <dbReference type="SAM" id="SignalP"/>
    </source>
</evidence>
<dbReference type="Pfam" id="PF19081">
    <property type="entry name" value="Ig_7"/>
    <property type="match status" value="1"/>
</dbReference>
<dbReference type="EMBL" id="QKTX01000020">
    <property type="protein sequence ID" value="PZV77581.1"/>
    <property type="molecule type" value="Genomic_DNA"/>
</dbReference>
<dbReference type="InterPro" id="IPR045619">
    <property type="entry name" value="DUF6443"/>
</dbReference>
<dbReference type="PROSITE" id="PS51257">
    <property type="entry name" value="PROKAR_LIPOPROTEIN"/>
    <property type="match status" value="1"/>
</dbReference>
<accession>A0A326RJH1</accession>
<evidence type="ECO:0000259" key="3">
    <source>
        <dbReference type="Pfam" id="PF19081"/>
    </source>
</evidence>
<comment type="caution">
    <text evidence="5">The sequence shown here is derived from an EMBL/GenBank/DDBJ whole genome shotgun (WGS) entry which is preliminary data.</text>
</comment>
<dbReference type="PANTHER" id="PTHR32305">
    <property type="match status" value="1"/>
</dbReference>
<evidence type="ECO:0000259" key="4">
    <source>
        <dbReference type="Pfam" id="PF20041"/>
    </source>
</evidence>
<feature type="compositionally biased region" description="Basic and acidic residues" evidence="1">
    <location>
        <begin position="1233"/>
        <end position="1257"/>
    </location>
</feature>
<keyword evidence="6" id="KW-1185">Reference proteome</keyword>
<dbReference type="Proteomes" id="UP000248917">
    <property type="component" value="Unassembled WGS sequence"/>
</dbReference>
<sequence length="1437" mass="159641">MKSLFAFALIFTLCKGLSAQVVSSSACTTVLPSAPSETITASNSVNLIAQNAPSGFAYRWYDSNGTTLLSSSQVFSTPIITASRLFYLAYVHSSSGCLTTKVPVWVYFYPENLNWVREYSSRDTLTNAFSLRGSAHKVSYKSTNYHDGLGRTVQTVQLSASSDGSDVVGTLAFDAFGRQYRDYLPFPNNDSGSKGKFRTNAASLNSTYYTTAYSDSKGYADKTFESSPLNRVIKQGVPGVAWNNKDVQINELTNTASEEVRIWTLDGSGLPVTSANFATGMLNKTEVFDEDLRRVIEYKDKLGRLILKKVQESGSPSVTHTGWLCTYYVYDSFGRLRVVMPPKAVFEIISNSQSSTAATIRDGLYYLYTYDERGRQITKKLPDKGIEEMVYDLQDRLVAYRDANLAGLGKWLYTKYDALGREVMTGLVTNSSDRQTLQTTINTLGANNAVINATSGKTGTTNAGGFPRAIDGGEGEVLTVNYFDHYTFRKGTLTYSKPNTAYHDQTTKTHGLLTGKLVRNLDNNTLYETAIYYDDLGRLIQTIEDHHLGGTIRSSSRFDFENKPIETISQLTTPGTQTITKNYAYNNAGLLTSISHKINSDPAVTLVNFQYDQLGQLTNKTFPVAANAAMNYTYNIRGWLKRINNPQESNATDKVFAQELFYESGGDSPQFNGNISKAEWRGQDNTKRIYNYFYDANNRIKDALYTVPDYSWQDGRYNIGYVNYDANGNIQTLQRVNQQTASIWALVDNLAYSYGTHSNKLTYVYDYQTNPTYLAKDYKNLGTSTYNYDANGNLLGNNDQYSVVITYNHLNLPKSIVFSGTGRSLTYWYNAEGVKVRQVNVEGATTTTLDYLGEFVFEKINSGANTLSYIMHEEGRAAYENSAFQYEFFVKDHLGNVRQVVRAPQSTLRMATMEPEKAEEEEELFDNIKESRQGASEHNKTPGGYATAWLNADRGRILGPSRSQEVQQGDSVEIGVFGKYMDPKKVRLSPASFVRTGLDQKIIRTLGEYGQNLAASPNEIAIANVIALVISEVQQKPAPEAYMGYALYDSDSVLYEQGKVVLSKEARNKHEELIQKLAIKKDGYIETYLVNETSENVWFDQFRIMSTGPLIVQETHYDPWGVDLSGLGYQYGGIKVNPYLYNGKELTSGLGVIMYDYGARFYIPAIGRWFVHDPLAEKARRQSPYNYALNNPMRFIDPDGMEAYSVMGGITVDGYLAPEDVNMPISPNGGGKEVQRKNAERAKQQQESRNRVNNEIRQRAGLRVNENMASSMSFPERSLPNLMVAERAQNVSDLINPSGGALRGQDAYGSGHFGASRDGGGRKHMGIDILTTVGQNLVSPVTGSAVNYTGATSGKPMIDITPSNSTLGIDKVRILYVNIPSGVNAWKKYNVTAGQTIIGTAANLGALGYPKGITPHIHVQIMVKGNWVDPTPYFFGR</sequence>
<dbReference type="PANTHER" id="PTHR32305:SF15">
    <property type="entry name" value="PROTEIN RHSA-RELATED"/>
    <property type="match status" value="1"/>
</dbReference>
<name>A0A326RJH1_9BACT</name>
<feature type="region of interest" description="Disordered" evidence="1">
    <location>
        <begin position="1223"/>
        <end position="1257"/>
    </location>
</feature>
<feature type="chain" id="PRO_5016431133" evidence="2">
    <location>
        <begin position="20"/>
        <end position="1437"/>
    </location>
</feature>
<dbReference type="InterPro" id="IPR050708">
    <property type="entry name" value="T6SS_VgrG/RHS"/>
</dbReference>
<dbReference type="InterPro" id="IPR022385">
    <property type="entry name" value="Rhs_assc_core"/>
</dbReference>
<organism evidence="5 6">
    <name type="scientific">Algoriphagus aquaeductus</name>
    <dbReference type="NCBI Taxonomy" id="475299"/>
    <lineage>
        <taxon>Bacteria</taxon>
        <taxon>Pseudomonadati</taxon>
        <taxon>Bacteroidota</taxon>
        <taxon>Cytophagia</taxon>
        <taxon>Cytophagales</taxon>
        <taxon>Cyclobacteriaceae</taxon>
        <taxon>Algoriphagus</taxon>
    </lineage>
</organism>
<dbReference type="Gene3D" id="2.70.70.10">
    <property type="entry name" value="Glucose Permease (Domain IIA)"/>
    <property type="match status" value="1"/>
</dbReference>
<feature type="domain" description="DUF6443" evidence="4">
    <location>
        <begin position="130"/>
        <end position="249"/>
    </location>
</feature>
<proteinExistence type="predicted"/>
<keyword evidence="2" id="KW-0732">Signal</keyword>